<proteinExistence type="inferred from homology"/>
<organism evidence="3 4">
    <name type="scientific">Bogoriella caseilytica</name>
    <dbReference type="NCBI Taxonomy" id="56055"/>
    <lineage>
        <taxon>Bacteria</taxon>
        <taxon>Bacillati</taxon>
        <taxon>Actinomycetota</taxon>
        <taxon>Actinomycetes</taxon>
        <taxon>Micrococcales</taxon>
        <taxon>Bogoriellaceae</taxon>
        <taxon>Bogoriella</taxon>
    </lineage>
</organism>
<evidence type="ECO:0000259" key="2">
    <source>
        <dbReference type="Pfam" id="PF01575"/>
    </source>
</evidence>
<dbReference type="PANTHER" id="PTHR43841:SF3">
    <property type="entry name" value="(3R)-HYDROXYACYL-ACP DEHYDRATASE SUBUNIT HADB"/>
    <property type="match status" value="1"/>
</dbReference>
<evidence type="ECO:0000313" key="3">
    <source>
        <dbReference type="EMBL" id="ROR73503.1"/>
    </source>
</evidence>
<dbReference type="AlphaFoldDB" id="A0A3N2BE19"/>
<dbReference type="SUPFAM" id="SSF54637">
    <property type="entry name" value="Thioesterase/thiol ester dehydrase-isomerase"/>
    <property type="match status" value="1"/>
</dbReference>
<dbReference type="GO" id="GO:0004312">
    <property type="term" value="F:fatty acid synthase activity"/>
    <property type="evidence" value="ECO:0007669"/>
    <property type="project" value="InterPro"/>
</dbReference>
<dbReference type="GO" id="GO:0006633">
    <property type="term" value="P:fatty acid biosynthetic process"/>
    <property type="evidence" value="ECO:0007669"/>
    <property type="project" value="InterPro"/>
</dbReference>
<dbReference type="EMBL" id="RKHK01000001">
    <property type="protein sequence ID" value="ROR73503.1"/>
    <property type="molecule type" value="Genomic_DNA"/>
</dbReference>
<dbReference type="InterPro" id="IPR003965">
    <property type="entry name" value="Fatty_acid_synthase"/>
</dbReference>
<dbReference type="Proteomes" id="UP000280668">
    <property type="component" value="Unassembled WGS sequence"/>
</dbReference>
<dbReference type="RefSeq" id="WP_123303914.1">
    <property type="nucleotide sequence ID" value="NZ_RKHK01000001.1"/>
</dbReference>
<keyword evidence="4" id="KW-1185">Reference proteome</keyword>
<dbReference type="InterPro" id="IPR029069">
    <property type="entry name" value="HotDog_dom_sf"/>
</dbReference>
<dbReference type="PANTHER" id="PTHR43841">
    <property type="entry name" value="3-HYDROXYACYL-THIOESTER DEHYDRATASE HTDX-RELATED"/>
    <property type="match status" value="1"/>
</dbReference>
<comment type="similarity">
    <text evidence="1">Belongs to the enoyl-CoA hydratase/isomerase family.</text>
</comment>
<name>A0A3N2BE19_9MICO</name>
<dbReference type="Gene3D" id="3.10.129.10">
    <property type="entry name" value="Hotdog Thioesterase"/>
    <property type="match status" value="1"/>
</dbReference>
<evidence type="ECO:0000313" key="4">
    <source>
        <dbReference type="Proteomes" id="UP000280668"/>
    </source>
</evidence>
<dbReference type="InterPro" id="IPR002539">
    <property type="entry name" value="MaoC-like_dom"/>
</dbReference>
<gene>
    <name evidence="3" type="ORF">EDD31_1889</name>
</gene>
<comment type="caution">
    <text evidence="3">The sequence shown here is derived from an EMBL/GenBank/DDBJ whole genome shotgun (WGS) entry which is preliminary data.</text>
</comment>
<feature type="domain" description="MaoC-like" evidence="2">
    <location>
        <begin position="16"/>
        <end position="106"/>
    </location>
</feature>
<dbReference type="Pfam" id="PF01575">
    <property type="entry name" value="MaoC_dehydratas"/>
    <property type="match status" value="1"/>
</dbReference>
<accession>A0A3N2BE19</accession>
<sequence length="142" mass="14460">MSAPALSSLETGQELFSRTVEVDRERLVRYAGASGDRNPIHYDAAFAESVGLPGVIAHGMLTMGLGASAVAEWAGDPGAVIDYGVRFTRPVQVPPTPGSAEVQIAGTAGPVDSAAGTVRVDLTVTSAGVTVLAKARATVRLG</sequence>
<protein>
    <submittedName>
        <fullName evidence="3">Acyl dehydratase</fullName>
    </submittedName>
</protein>
<reference evidence="3 4" key="1">
    <citation type="submission" date="2018-11" db="EMBL/GenBank/DDBJ databases">
        <title>Sequencing the genomes of 1000 actinobacteria strains.</title>
        <authorList>
            <person name="Klenk H.-P."/>
        </authorList>
    </citation>
    <scope>NUCLEOTIDE SEQUENCE [LARGE SCALE GENOMIC DNA]</scope>
    <source>
        <strain evidence="3 4">DSM 11294</strain>
    </source>
</reference>
<dbReference type="PRINTS" id="PR01483">
    <property type="entry name" value="FASYNTHASE"/>
</dbReference>
<dbReference type="GO" id="GO:0005835">
    <property type="term" value="C:fatty acid synthase complex"/>
    <property type="evidence" value="ECO:0007669"/>
    <property type="project" value="InterPro"/>
</dbReference>
<evidence type="ECO:0000256" key="1">
    <source>
        <dbReference type="ARBA" id="ARBA00005254"/>
    </source>
</evidence>
<dbReference type="OrthoDB" id="9800237at2"/>